<feature type="transmembrane region" description="Helical" evidence="2">
    <location>
        <begin position="46"/>
        <end position="68"/>
    </location>
</feature>
<accession>A0ABZ0S715</accession>
<feature type="region of interest" description="Disordered" evidence="1">
    <location>
        <begin position="85"/>
        <end position="105"/>
    </location>
</feature>
<feature type="compositionally biased region" description="Basic and acidic residues" evidence="1">
    <location>
        <begin position="85"/>
        <end position="99"/>
    </location>
</feature>
<dbReference type="NCBIfam" id="TIGR00847">
    <property type="entry name" value="ccoS"/>
    <property type="match status" value="1"/>
</dbReference>
<evidence type="ECO:0000256" key="1">
    <source>
        <dbReference type="SAM" id="MobiDB-lite"/>
    </source>
</evidence>
<dbReference type="InterPro" id="IPR004714">
    <property type="entry name" value="Cyt_oxidase_maturation_cbb3"/>
</dbReference>
<gene>
    <name evidence="3" type="ORF">Thiowin_01265</name>
</gene>
<evidence type="ECO:0000256" key="2">
    <source>
        <dbReference type="SAM" id="Phobius"/>
    </source>
</evidence>
<protein>
    <submittedName>
        <fullName evidence="3">Cytochrome oxidase maturation protein, cbb3-type</fullName>
    </submittedName>
</protein>
<organism evidence="3 4">
    <name type="scientific">Thiorhodovibrio winogradskyi</name>
    <dbReference type="NCBI Taxonomy" id="77007"/>
    <lineage>
        <taxon>Bacteria</taxon>
        <taxon>Pseudomonadati</taxon>
        <taxon>Pseudomonadota</taxon>
        <taxon>Gammaproteobacteria</taxon>
        <taxon>Chromatiales</taxon>
        <taxon>Chromatiaceae</taxon>
        <taxon>Thiorhodovibrio</taxon>
    </lineage>
</organism>
<dbReference type="Proteomes" id="UP001432180">
    <property type="component" value="Chromosome"/>
</dbReference>
<keyword evidence="2" id="KW-0812">Transmembrane</keyword>
<proteinExistence type="predicted"/>
<reference evidence="3 4" key="1">
    <citation type="journal article" date="2023" name="Microorganisms">
        <title>Thiorhodovibrio frisius and Trv. litoralis spp. nov., Two Novel Members from a Clade of Fastidious Purple Sulfur Bacteria That Exhibit Unique Red-Shifted Light-Harvesting Capabilities.</title>
        <authorList>
            <person name="Methner A."/>
            <person name="Kuzyk S.B."/>
            <person name="Petersen J."/>
            <person name="Bauer S."/>
            <person name="Brinkmann H."/>
            <person name="Sichau K."/>
            <person name="Wanner G."/>
            <person name="Wolf J."/>
            <person name="Neumann-Schaal M."/>
            <person name="Henke P."/>
            <person name="Tank M."/>
            <person name="Sproer C."/>
            <person name="Bunk B."/>
            <person name="Overmann J."/>
        </authorList>
    </citation>
    <scope>NUCLEOTIDE SEQUENCE [LARGE SCALE GENOMIC DNA]</scope>
    <source>
        <strain evidence="3 4">DSM 6702</strain>
    </source>
</reference>
<sequence length="105" mass="11554">MNAFTPTGISRYRPLSVAIDLLLTTTCSQLPAHNYLLTTYKPPMEVIYGLIPGMLLLGLAAVGVLFWAARSGQFDDLEGDGQRILMDDDIKPDDPRRFPGADVED</sequence>
<dbReference type="PANTHER" id="PTHR41532">
    <property type="entry name" value="FIXS PROTEIN"/>
    <property type="match status" value="1"/>
</dbReference>
<keyword evidence="4" id="KW-1185">Reference proteome</keyword>
<evidence type="ECO:0000313" key="3">
    <source>
        <dbReference type="EMBL" id="WPL16312.1"/>
    </source>
</evidence>
<name>A0ABZ0S715_9GAMM</name>
<evidence type="ECO:0000313" key="4">
    <source>
        <dbReference type="Proteomes" id="UP001432180"/>
    </source>
</evidence>
<dbReference type="EMBL" id="CP121472">
    <property type="protein sequence ID" value="WPL16312.1"/>
    <property type="molecule type" value="Genomic_DNA"/>
</dbReference>
<dbReference type="PANTHER" id="PTHR41532:SF1">
    <property type="entry name" value="FIXS PROTEIN"/>
    <property type="match status" value="1"/>
</dbReference>
<keyword evidence="2" id="KW-0472">Membrane</keyword>
<dbReference type="Pfam" id="PF03597">
    <property type="entry name" value="FixS"/>
    <property type="match status" value="1"/>
</dbReference>
<keyword evidence="2" id="KW-1133">Transmembrane helix</keyword>